<reference evidence="2" key="1">
    <citation type="submission" date="2023-12" db="EMBL/GenBank/DDBJ databases">
        <title>'Antibacterial potential of Stenotrophomonas maltophilia cystic fibrosis isolates' (manuscript under preparation).</title>
        <authorList>
            <person name="Crisan C.V."/>
            <person name="Pettis M."/>
            <person name="Goldberg J.B."/>
        </authorList>
    </citation>
    <scope>NUCLEOTIDE SEQUENCE</scope>
    <source>
        <strain evidence="2">CCV129</strain>
    </source>
</reference>
<accession>A0AAJ2TRA1</accession>
<comment type="caution">
    <text evidence="2">The sequence shown here is derived from an EMBL/GenBank/DDBJ whole genome shotgun (WGS) entry which is preliminary data.</text>
</comment>
<gene>
    <name evidence="2" type="ORF">U4I38_12940</name>
</gene>
<dbReference type="InterPro" id="IPR021077">
    <property type="entry name" value="Phage_phi-Lf_Orf112"/>
</dbReference>
<evidence type="ECO:0000313" key="3">
    <source>
        <dbReference type="Proteomes" id="UP001288387"/>
    </source>
</evidence>
<proteinExistence type="predicted"/>
<dbReference type="Proteomes" id="UP001288387">
    <property type="component" value="Unassembled WGS sequence"/>
</dbReference>
<feature type="region of interest" description="Disordered" evidence="1">
    <location>
        <begin position="123"/>
        <end position="152"/>
    </location>
</feature>
<dbReference type="Pfam" id="PF12375">
    <property type="entry name" value="DUF3653"/>
    <property type="match status" value="1"/>
</dbReference>
<sequence length="152" mass="16607">MRNQQRPRFAGYGISHNVYYVQSDPGLAGTHLASTLGPAVAWSLIVRDRNLTGPWAGFSFKAGRLVTPEGRELEPQDLAWLSLLAAQAQEWRRMMEIARGGQKRPFGRAGIVDLAEVAHRRAKRSTSAMAGPDADPAAGVLPVPGLRPRQRV</sequence>
<protein>
    <submittedName>
        <fullName evidence="2">DUF3653 domain-containing protein</fullName>
    </submittedName>
</protein>
<evidence type="ECO:0000256" key="1">
    <source>
        <dbReference type="SAM" id="MobiDB-lite"/>
    </source>
</evidence>
<dbReference type="EMBL" id="JAXRVB010000013">
    <property type="protein sequence ID" value="MDZ5765377.1"/>
    <property type="molecule type" value="Genomic_DNA"/>
</dbReference>
<dbReference type="RefSeq" id="WP_322540500.1">
    <property type="nucleotide sequence ID" value="NZ_JAXRVB010000013.1"/>
</dbReference>
<name>A0AAJ2TRA1_STEMA</name>
<feature type="compositionally biased region" description="Low complexity" evidence="1">
    <location>
        <begin position="130"/>
        <end position="144"/>
    </location>
</feature>
<dbReference type="AlphaFoldDB" id="A0AAJ2TRA1"/>
<organism evidence="2 3">
    <name type="scientific">Stenotrophomonas maltophilia</name>
    <name type="common">Pseudomonas maltophilia</name>
    <name type="synonym">Xanthomonas maltophilia</name>
    <dbReference type="NCBI Taxonomy" id="40324"/>
    <lineage>
        <taxon>Bacteria</taxon>
        <taxon>Pseudomonadati</taxon>
        <taxon>Pseudomonadota</taxon>
        <taxon>Gammaproteobacteria</taxon>
        <taxon>Lysobacterales</taxon>
        <taxon>Lysobacteraceae</taxon>
        <taxon>Stenotrophomonas</taxon>
        <taxon>Stenotrophomonas maltophilia group</taxon>
    </lineage>
</organism>
<evidence type="ECO:0000313" key="2">
    <source>
        <dbReference type="EMBL" id="MDZ5765377.1"/>
    </source>
</evidence>